<dbReference type="Proteomes" id="UP001383192">
    <property type="component" value="Unassembled WGS sequence"/>
</dbReference>
<dbReference type="PROSITE" id="PS50244">
    <property type="entry name" value="S5A_REDUCTASE"/>
    <property type="match status" value="1"/>
</dbReference>
<comment type="caution">
    <text evidence="2">The sequence shown here is derived from an EMBL/GenBank/DDBJ whole genome shotgun (WGS) entry which is preliminary data.</text>
</comment>
<feature type="transmembrane region" description="Helical" evidence="1">
    <location>
        <begin position="118"/>
        <end position="138"/>
    </location>
</feature>
<accession>A0AAW0CXU9</accession>
<dbReference type="GO" id="GO:0016020">
    <property type="term" value="C:membrane"/>
    <property type="evidence" value="ECO:0007669"/>
    <property type="project" value="TreeGrafter"/>
</dbReference>
<keyword evidence="1" id="KW-0812">Transmembrane</keyword>
<evidence type="ECO:0000256" key="1">
    <source>
        <dbReference type="SAM" id="Phobius"/>
    </source>
</evidence>
<sequence>MSVFSKLIPSLTTAYAVQTAFALVFVPQQNDKFYDFGGAVGFLSTAFVSLYYPTLRASVTAGKWIPLPAFSTFAPRQLLLSAGLAIWSARLGSFLFQRALKYNGDSRFDEIKRKPSRFTVSWIAQATWTLLVGLPVYLSNAIPAAAHPPLSARDYAGIALFAGSFLFEIVADRQKSIWRRQKDNKEHDEKFITSGLWSISRHPNYVGELGLWTGIWLLSTRALQTPYFPRGTVSGVPLLEKAGDKKFGDDPKWQHYKNTVPILWPFGPTK</sequence>
<reference evidence="2 3" key="1">
    <citation type="submission" date="2024-01" db="EMBL/GenBank/DDBJ databases">
        <title>A draft genome for a cacao thread blight-causing isolate of Paramarasmius palmivorus.</title>
        <authorList>
            <person name="Baruah I.K."/>
            <person name="Bukari Y."/>
            <person name="Amoako-Attah I."/>
            <person name="Meinhardt L.W."/>
            <person name="Bailey B.A."/>
            <person name="Cohen S.P."/>
        </authorList>
    </citation>
    <scope>NUCLEOTIDE SEQUENCE [LARGE SCALE GENOMIC DNA]</scope>
    <source>
        <strain evidence="2 3">GH-12</strain>
    </source>
</reference>
<dbReference type="AlphaFoldDB" id="A0AAW0CXU9"/>
<dbReference type="Pfam" id="PF06966">
    <property type="entry name" value="DUF1295"/>
    <property type="match status" value="1"/>
</dbReference>
<proteinExistence type="predicted"/>
<keyword evidence="1" id="KW-1133">Transmembrane helix</keyword>
<evidence type="ECO:0008006" key="4">
    <source>
        <dbReference type="Google" id="ProtNLM"/>
    </source>
</evidence>
<feature type="transmembrane region" description="Helical" evidence="1">
    <location>
        <begin position="6"/>
        <end position="26"/>
    </location>
</feature>
<name>A0AAW0CXU9_9AGAR</name>
<keyword evidence="3" id="KW-1185">Reference proteome</keyword>
<gene>
    <name evidence="2" type="ORF">VNI00_007815</name>
</gene>
<feature type="transmembrane region" description="Helical" evidence="1">
    <location>
        <begin position="33"/>
        <end position="52"/>
    </location>
</feature>
<evidence type="ECO:0000313" key="2">
    <source>
        <dbReference type="EMBL" id="KAK7044099.1"/>
    </source>
</evidence>
<keyword evidence="1" id="KW-0472">Membrane</keyword>
<dbReference type="InterPro" id="IPR010721">
    <property type="entry name" value="UstE-like"/>
</dbReference>
<dbReference type="EMBL" id="JAYKXP010000026">
    <property type="protein sequence ID" value="KAK7044099.1"/>
    <property type="molecule type" value="Genomic_DNA"/>
</dbReference>
<evidence type="ECO:0000313" key="3">
    <source>
        <dbReference type="Proteomes" id="UP001383192"/>
    </source>
</evidence>
<dbReference type="Gene3D" id="1.20.120.1630">
    <property type="match status" value="1"/>
</dbReference>
<organism evidence="2 3">
    <name type="scientific">Paramarasmius palmivorus</name>
    <dbReference type="NCBI Taxonomy" id="297713"/>
    <lineage>
        <taxon>Eukaryota</taxon>
        <taxon>Fungi</taxon>
        <taxon>Dikarya</taxon>
        <taxon>Basidiomycota</taxon>
        <taxon>Agaricomycotina</taxon>
        <taxon>Agaricomycetes</taxon>
        <taxon>Agaricomycetidae</taxon>
        <taxon>Agaricales</taxon>
        <taxon>Marasmiineae</taxon>
        <taxon>Marasmiaceae</taxon>
        <taxon>Paramarasmius</taxon>
    </lineage>
</organism>
<dbReference type="PANTHER" id="PTHR32251:SF17">
    <property type="entry name" value="STEROID 5-ALPHA REDUCTASE C-TERMINAL DOMAIN-CONTAINING PROTEIN"/>
    <property type="match status" value="1"/>
</dbReference>
<feature type="transmembrane region" description="Helical" evidence="1">
    <location>
        <begin position="150"/>
        <end position="171"/>
    </location>
</feature>
<protein>
    <recommendedName>
        <fullName evidence="4">Steroid 5-alpha reductase C-terminal domain-containing protein</fullName>
    </recommendedName>
</protein>
<dbReference type="PANTHER" id="PTHR32251">
    <property type="entry name" value="3-OXO-5-ALPHA-STEROID 4-DEHYDROGENASE"/>
    <property type="match status" value="1"/>
</dbReference>